<dbReference type="PANTHER" id="PTHR22951:SF5">
    <property type="entry name" value="PHOSPHATIDYLINOSITOL-BINDING CLATHRIN ASSEMBLY PROTEIN LAP"/>
    <property type="match status" value="1"/>
</dbReference>
<dbReference type="GO" id="GO:0000149">
    <property type="term" value="F:SNARE binding"/>
    <property type="evidence" value="ECO:0007669"/>
    <property type="project" value="TreeGrafter"/>
</dbReference>
<feature type="compositionally biased region" description="Low complexity" evidence="3">
    <location>
        <begin position="344"/>
        <end position="358"/>
    </location>
</feature>
<feature type="compositionally biased region" description="Low complexity" evidence="3">
    <location>
        <begin position="885"/>
        <end position="902"/>
    </location>
</feature>
<dbReference type="SUPFAM" id="SSF48464">
    <property type="entry name" value="ENTH/VHS domain"/>
    <property type="match status" value="1"/>
</dbReference>
<feature type="region of interest" description="Disordered" evidence="3">
    <location>
        <begin position="319"/>
        <end position="362"/>
    </location>
</feature>
<dbReference type="GO" id="GO:0005546">
    <property type="term" value="F:phosphatidylinositol-4,5-bisphosphate binding"/>
    <property type="evidence" value="ECO:0007669"/>
    <property type="project" value="TreeGrafter"/>
</dbReference>
<feature type="compositionally biased region" description="Polar residues" evidence="3">
    <location>
        <begin position="543"/>
        <end position="564"/>
    </location>
</feature>
<dbReference type="Gene3D" id="1.20.58.150">
    <property type="entry name" value="ANTH domain"/>
    <property type="match status" value="1"/>
</dbReference>
<dbReference type="GO" id="GO:0005545">
    <property type="term" value="F:1-phosphatidylinositol binding"/>
    <property type="evidence" value="ECO:0007669"/>
    <property type="project" value="InterPro"/>
</dbReference>
<dbReference type="PROSITE" id="PS50942">
    <property type="entry name" value="ENTH"/>
    <property type="match status" value="1"/>
</dbReference>
<protein>
    <submittedName>
        <fullName evidence="5">ANTH-domain-containing protein</fullName>
    </submittedName>
</protein>
<dbReference type="InterPro" id="IPR014712">
    <property type="entry name" value="ANTH_dom_sf"/>
</dbReference>
<feature type="compositionally biased region" description="Low complexity" evidence="3">
    <location>
        <begin position="711"/>
        <end position="741"/>
    </location>
</feature>
<accession>A0A4S8LQ24</accession>
<feature type="region of interest" description="Disordered" evidence="3">
    <location>
        <begin position="786"/>
        <end position="834"/>
    </location>
</feature>
<dbReference type="EMBL" id="ML179304">
    <property type="protein sequence ID" value="THU91532.1"/>
    <property type="molecule type" value="Genomic_DNA"/>
</dbReference>
<dbReference type="GO" id="GO:0032050">
    <property type="term" value="F:clathrin heavy chain binding"/>
    <property type="evidence" value="ECO:0007669"/>
    <property type="project" value="TreeGrafter"/>
</dbReference>
<dbReference type="Gene3D" id="1.25.40.90">
    <property type="match status" value="1"/>
</dbReference>
<dbReference type="InterPro" id="IPR013809">
    <property type="entry name" value="ENTH"/>
</dbReference>
<name>A0A4S8LQ24_DENBC</name>
<sequence length="963" mass="101107">MSSYDKVVKLACKPKAAPPKAKYLDPIIAATWSEDGAVHDVCKALSPRFREPNAIVVFKALLVLHTMIRNGATDNVLSYLSSSEVLRLRNVSAGNWEGYAAPENLQNYAVYLDSRIRAYRDLKHDAIRVQAETNRDMRNSLVDDDPIPPPSNSRNGSTKNSSNGPTRSKTIMGRKLRIMTVEKGLLRETKAVHRMIDTLVECRFYLDDLEDELTTTALRMLVKDLLILFQAGNEGVINVLEHYFEMSHIDATEALAIYRHFCKQTDRVVEYLGVAKKLQNILNVPIPNLKHAPVSLAGALEEYLNDPNFEQNRIEYKTNKDNAERQFKKNGVTSSVKKSDPKESIQSQASTSGSTSNSKPEVNKAVADFFESIEEEQTTMFNPQTNSPTSNYFQQQGAVNPFAHMMTGQPQLQTQPTGFVMPQHTAFQQVQQVPNPFTMMGQQSQLQPQPTGHRPFSSFLPTQQSDFMQSQQQQIQQGSFLQPQQAFLQPQVTGANPFRQTMLLPQTTGMAMFGVGGSGLVSAQTGTQNLSQTQGVSAFGNPGATQTTGSSLFAPSPATATGAHNTAPASSLPARPASTPLTSLSSPNTAASPPIAQPVKTHQTGTRNPFGPVSSPPPPPVPKPPTLMELAMGLGSQQQQQLQQPQQQAQAQQPQSTGAFGGLGGFSFGSSSLNPGATDMSGVASSFSFLQSDSGTKAIPSAFNATANPLTTQNTSTTTTGSTISDSLFSSSLSSQATGTTNTSMPSITMTGASSGPVKSHTTGFGGLKPFKPSSSFGASLLESLPPIPGSAPTTPAVTGNSSPLPSGLSSGTTSPNGFSSGLGSTGSSFGSGLGSQPTGLGAFSAQPTTLSSGNFGTGSLGVGLRPQMTGVANPFRASMFSALPNGGSPSPGSGAPSQNPSLSQPASLGSGGSSNQTSLGGSLFGTAIGPSGGPSGGLSAPFGSTFGSNFSQQSSHQQGSLI</sequence>
<evidence type="ECO:0000313" key="6">
    <source>
        <dbReference type="Proteomes" id="UP000297245"/>
    </source>
</evidence>
<feature type="region of interest" description="Disordered" evidence="3">
    <location>
        <begin position="533"/>
        <end position="663"/>
    </location>
</feature>
<proteinExistence type="predicted"/>
<dbReference type="InterPro" id="IPR011417">
    <property type="entry name" value="ANTH_dom"/>
</dbReference>
<dbReference type="Proteomes" id="UP000297245">
    <property type="component" value="Unassembled WGS sequence"/>
</dbReference>
<dbReference type="InterPro" id="IPR008942">
    <property type="entry name" value="ENTH_VHS"/>
</dbReference>
<dbReference type="Pfam" id="PF07651">
    <property type="entry name" value="ANTH"/>
    <property type="match status" value="1"/>
</dbReference>
<dbReference type="GO" id="GO:0006900">
    <property type="term" value="P:vesicle budding from membrane"/>
    <property type="evidence" value="ECO:0007669"/>
    <property type="project" value="TreeGrafter"/>
</dbReference>
<feature type="compositionally biased region" description="Polar residues" evidence="3">
    <location>
        <begin position="903"/>
        <end position="921"/>
    </location>
</feature>
<dbReference type="GO" id="GO:0030136">
    <property type="term" value="C:clathrin-coated vesicle"/>
    <property type="evidence" value="ECO:0007669"/>
    <property type="project" value="InterPro"/>
</dbReference>
<feature type="compositionally biased region" description="Low complexity" evidence="3">
    <location>
        <begin position="799"/>
        <end position="831"/>
    </location>
</feature>
<gene>
    <name evidence="5" type="ORF">K435DRAFT_759203</name>
</gene>
<comment type="subcellular location">
    <subcellularLocation>
        <location evidence="1">Cytoplasm</location>
    </subcellularLocation>
</comment>
<dbReference type="AlphaFoldDB" id="A0A4S8LQ24"/>
<dbReference type="PANTHER" id="PTHR22951">
    <property type="entry name" value="CLATHRIN ASSEMBLY PROTEIN"/>
    <property type="match status" value="1"/>
</dbReference>
<dbReference type="GO" id="GO:0005905">
    <property type="term" value="C:clathrin-coated pit"/>
    <property type="evidence" value="ECO:0007669"/>
    <property type="project" value="TreeGrafter"/>
</dbReference>
<reference evidence="5 6" key="1">
    <citation type="journal article" date="2019" name="Nat. Ecol. Evol.">
        <title>Megaphylogeny resolves global patterns of mushroom evolution.</title>
        <authorList>
            <person name="Varga T."/>
            <person name="Krizsan K."/>
            <person name="Foldi C."/>
            <person name="Dima B."/>
            <person name="Sanchez-Garcia M."/>
            <person name="Sanchez-Ramirez S."/>
            <person name="Szollosi G.J."/>
            <person name="Szarkandi J.G."/>
            <person name="Papp V."/>
            <person name="Albert L."/>
            <person name="Andreopoulos W."/>
            <person name="Angelini C."/>
            <person name="Antonin V."/>
            <person name="Barry K.W."/>
            <person name="Bougher N.L."/>
            <person name="Buchanan P."/>
            <person name="Buyck B."/>
            <person name="Bense V."/>
            <person name="Catcheside P."/>
            <person name="Chovatia M."/>
            <person name="Cooper J."/>
            <person name="Damon W."/>
            <person name="Desjardin D."/>
            <person name="Finy P."/>
            <person name="Geml J."/>
            <person name="Haridas S."/>
            <person name="Hughes K."/>
            <person name="Justo A."/>
            <person name="Karasinski D."/>
            <person name="Kautmanova I."/>
            <person name="Kiss B."/>
            <person name="Kocsube S."/>
            <person name="Kotiranta H."/>
            <person name="LaButti K.M."/>
            <person name="Lechner B.E."/>
            <person name="Liimatainen K."/>
            <person name="Lipzen A."/>
            <person name="Lukacs Z."/>
            <person name="Mihaltcheva S."/>
            <person name="Morgado L.N."/>
            <person name="Niskanen T."/>
            <person name="Noordeloos M.E."/>
            <person name="Ohm R.A."/>
            <person name="Ortiz-Santana B."/>
            <person name="Ovrebo C."/>
            <person name="Racz N."/>
            <person name="Riley R."/>
            <person name="Savchenko A."/>
            <person name="Shiryaev A."/>
            <person name="Soop K."/>
            <person name="Spirin V."/>
            <person name="Szebenyi C."/>
            <person name="Tomsovsky M."/>
            <person name="Tulloss R.E."/>
            <person name="Uehling J."/>
            <person name="Grigoriev I.V."/>
            <person name="Vagvolgyi C."/>
            <person name="Papp T."/>
            <person name="Martin F.M."/>
            <person name="Miettinen O."/>
            <person name="Hibbett D.S."/>
            <person name="Nagy L.G."/>
        </authorList>
    </citation>
    <scope>NUCLEOTIDE SEQUENCE [LARGE SCALE GENOMIC DNA]</scope>
    <source>
        <strain evidence="5 6">CBS 962.96</strain>
    </source>
</reference>
<organism evidence="5 6">
    <name type="scientific">Dendrothele bispora (strain CBS 962.96)</name>
    <dbReference type="NCBI Taxonomy" id="1314807"/>
    <lineage>
        <taxon>Eukaryota</taxon>
        <taxon>Fungi</taxon>
        <taxon>Dikarya</taxon>
        <taxon>Basidiomycota</taxon>
        <taxon>Agaricomycotina</taxon>
        <taxon>Agaricomycetes</taxon>
        <taxon>Agaricomycetidae</taxon>
        <taxon>Agaricales</taxon>
        <taxon>Agaricales incertae sedis</taxon>
        <taxon>Dendrothele</taxon>
    </lineage>
</organism>
<dbReference type="FunFam" id="1.20.58.150:FF:000004">
    <property type="entry name" value="ENTH domain protein"/>
    <property type="match status" value="1"/>
</dbReference>
<dbReference type="CDD" id="cd16988">
    <property type="entry name" value="ANTH_N_YAP180"/>
    <property type="match status" value="1"/>
</dbReference>
<feature type="compositionally biased region" description="Low complexity" evidence="3">
    <location>
        <begin position="566"/>
        <end position="587"/>
    </location>
</feature>
<keyword evidence="6" id="KW-1185">Reference proteome</keyword>
<evidence type="ECO:0000256" key="2">
    <source>
        <dbReference type="ARBA" id="ARBA00022490"/>
    </source>
</evidence>
<dbReference type="SMART" id="SM00273">
    <property type="entry name" value="ENTH"/>
    <property type="match status" value="1"/>
</dbReference>
<dbReference type="InterPro" id="IPR045192">
    <property type="entry name" value="AP180-like"/>
</dbReference>
<feature type="domain" description="ENTH" evidence="4">
    <location>
        <begin position="1"/>
        <end position="126"/>
    </location>
</feature>
<feature type="compositionally biased region" description="Low complexity" evidence="3">
    <location>
        <begin position="633"/>
        <end position="656"/>
    </location>
</feature>
<feature type="compositionally biased region" description="Polar residues" evidence="3">
    <location>
        <begin position="946"/>
        <end position="963"/>
    </location>
</feature>
<dbReference type="GO" id="GO:0072583">
    <property type="term" value="P:clathrin-dependent endocytosis"/>
    <property type="evidence" value="ECO:0007669"/>
    <property type="project" value="InterPro"/>
</dbReference>
<evidence type="ECO:0000256" key="1">
    <source>
        <dbReference type="ARBA" id="ARBA00004496"/>
    </source>
</evidence>
<dbReference type="OrthoDB" id="44015at2759"/>
<feature type="compositionally biased region" description="Pro residues" evidence="3">
    <location>
        <begin position="614"/>
        <end position="625"/>
    </location>
</feature>
<evidence type="ECO:0000313" key="5">
    <source>
        <dbReference type="EMBL" id="THU91532.1"/>
    </source>
</evidence>
<feature type="compositionally biased region" description="Polar residues" evidence="3">
    <location>
        <begin position="742"/>
        <end position="754"/>
    </location>
</feature>
<dbReference type="SUPFAM" id="SSF89009">
    <property type="entry name" value="GAT-like domain"/>
    <property type="match status" value="1"/>
</dbReference>
<feature type="region of interest" description="Disordered" evidence="3">
    <location>
        <begin position="134"/>
        <end position="169"/>
    </location>
</feature>
<dbReference type="FunFam" id="1.25.40.90:FF:000036">
    <property type="entry name" value="Unplaced genomic scaffold supercont1.4, whole genome shotgun sequence"/>
    <property type="match status" value="1"/>
</dbReference>
<feature type="region of interest" description="Disordered" evidence="3">
    <location>
        <begin position="883"/>
        <end position="963"/>
    </location>
</feature>
<feature type="compositionally biased region" description="Polar residues" evidence="3">
    <location>
        <begin position="152"/>
        <end position="169"/>
    </location>
</feature>
<dbReference type="GO" id="GO:0048268">
    <property type="term" value="P:clathrin coat assembly"/>
    <property type="evidence" value="ECO:0007669"/>
    <property type="project" value="InterPro"/>
</dbReference>
<feature type="region of interest" description="Disordered" evidence="3">
    <location>
        <begin position="707"/>
        <end position="767"/>
    </location>
</feature>
<evidence type="ECO:0000259" key="4">
    <source>
        <dbReference type="PROSITE" id="PS50942"/>
    </source>
</evidence>
<evidence type="ECO:0000256" key="3">
    <source>
        <dbReference type="SAM" id="MobiDB-lite"/>
    </source>
</evidence>
<keyword evidence="2" id="KW-0963">Cytoplasm</keyword>